<proteinExistence type="predicted"/>
<dbReference type="RefSeq" id="WP_182854188.1">
    <property type="nucleotide sequence ID" value="NZ_WMLF01000034.1"/>
</dbReference>
<keyword evidence="2" id="KW-0732">Signal</keyword>
<evidence type="ECO:0008006" key="5">
    <source>
        <dbReference type="Google" id="ProtNLM"/>
    </source>
</evidence>
<comment type="caution">
    <text evidence="3">The sequence shown here is derived from an EMBL/GenBank/DDBJ whole genome shotgun (WGS) entry which is preliminary data.</text>
</comment>
<evidence type="ECO:0000256" key="2">
    <source>
        <dbReference type="SAM" id="SignalP"/>
    </source>
</evidence>
<feature type="compositionally biased region" description="Basic and acidic residues" evidence="1">
    <location>
        <begin position="73"/>
        <end position="90"/>
    </location>
</feature>
<name>A0ABR6EBS2_9ACTN</name>
<sequence>MKHGTIKTLGVAAAGAAMAAGTAGTAAAAEDLHTGRQFANIAADTTNMTVEDSAMDLPANVARAAHATTGALDRAERRAEEQGHEKRQGLTDRLLGGLPLRSGLPIGSEVPVVSDLPVVGGAAGGSGNMSTSLKGDLAGGGLPIDGVPLDGGLPVGGLL</sequence>
<evidence type="ECO:0000256" key="1">
    <source>
        <dbReference type="SAM" id="MobiDB-lite"/>
    </source>
</evidence>
<dbReference type="EMBL" id="WMLF01000034">
    <property type="protein sequence ID" value="MBB1242770.1"/>
    <property type="molecule type" value="Genomic_DNA"/>
</dbReference>
<reference evidence="4" key="1">
    <citation type="journal article" date="2020" name="Syst. Appl. Microbiol.">
        <title>Streptomyces alkaliterrae sp. nov., isolated from an alkaline soil, and emended descriptions of Streptomyces alkaliphilus, Streptomyces calidiresistens and Streptomyces durbertensis.</title>
        <authorList>
            <person name="Swiecimska M."/>
            <person name="Golinska P."/>
            <person name="Nouioui I."/>
            <person name="Wypij M."/>
            <person name="Rai M."/>
            <person name="Sangal V."/>
            <person name="Goodfellow M."/>
        </authorList>
    </citation>
    <scope>NUCLEOTIDE SEQUENCE [LARGE SCALE GENOMIC DNA]</scope>
    <source>
        <strain evidence="4">DSM 104538</strain>
    </source>
</reference>
<organism evidence="3 4">
    <name type="scientific">Streptomyces durbertensis</name>
    <dbReference type="NCBI Taxonomy" id="2448886"/>
    <lineage>
        <taxon>Bacteria</taxon>
        <taxon>Bacillati</taxon>
        <taxon>Actinomycetota</taxon>
        <taxon>Actinomycetes</taxon>
        <taxon>Kitasatosporales</taxon>
        <taxon>Streptomycetaceae</taxon>
        <taxon>Streptomyces</taxon>
    </lineage>
</organism>
<feature type="signal peptide" evidence="2">
    <location>
        <begin position="1"/>
        <end position="28"/>
    </location>
</feature>
<evidence type="ECO:0000313" key="4">
    <source>
        <dbReference type="Proteomes" id="UP000766698"/>
    </source>
</evidence>
<accession>A0ABR6EBS2</accession>
<feature type="chain" id="PRO_5046696660" description="ATP-binding protein" evidence="2">
    <location>
        <begin position="29"/>
        <end position="159"/>
    </location>
</feature>
<dbReference type="Proteomes" id="UP000766698">
    <property type="component" value="Unassembled WGS sequence"/>
</dbReference>
<gene>
    <name evidence="3" type="ORF">GL263_04160</name>
</gene>
<evidence type="ECO:0000313" key="3">
    <source>
        <dbReference type="EMBL" id="MBB1242770.1"/>
    </source>
</evidence>
<keyword evidence="4" id="KW-1185">Reference proteome</keyword>
<feature type="region of interest" description="Disordered" evidence="1">
    <location>
        <begin position="68"/>
        <end position="91"/>
    </location>
</feature>
<protein>
    <recommendedName>
        <fullName evidence="5">ATP-binding protein</fullName>
    </recommendedName>
</protein>